<name>A0ABQ7KB92_9FUNG</name>
<dbReference type="InterPro" id="IPR051218">
    <property type="entry name" value="Sec_MonoDiacylglyc_Lipase"/>
</dbReference>
<reference evidence="3 4" key="1">
    <citation type="journal article" date="2020" name="Fungal Divers.">
        <title>Resolving the Mortierellaceae phylogeny through synthesis of multi-gene phylogenetics and phylogenomics.</title>
        <authorList>
            <person name="Vandepol N."/>
            <person name="Liber J."/>
            <person name="Desiro A."/>
            <person name="Na H."/>
            <person name="Kennedy M."/>
            <person name="Barry K."/>
            <person name="Grigoriev I.V."/>
            <person name="Miller A.N."/>
            <person name="O'Donnell K."/>
            <person name="Stajich J.E."/>
            <person name="Bonito G."/>
        </authorList>
    </citation>
    <scope>NUCLEOTIDE SEQUENCE [LARGE SCALE GENOMIC DNA]</scope>
    <source>
        <strain evidence="3 4">AD045</strain>
    </source>
</reference>
<feature type="region of interest" description="Disordered" evidence="1">
    <location>
        <begin position="41"/>
        <end position="70"/>
    </location>
</feature>
<accession>A0ABQ7KB92</accession>
<protein>
    <recommendedName>
        <fullName evidence="2">Fungal lipase-type domain-containing protein</fullName>
    </recommendedName>
</protein>
<evidence type="ECO:0000313" key="3">
    <source>
        <dbReference type="EMBL" id="KAG0293889.1"/>
    </source>
</evidence>
<feature type="region of interest" description="Disordered" evidence="1">
    <location>
        <begin position="550"/>
        <end position="582"/>
    </location>
</feature>
<comment type="caution">
    <text evidence="3">The sequence shown here is derived from an EMBL/GenBank/DDBJ whole genome shotgun (WGS) entry which is preliminary data.</text>
</comment>
<feature type="compositionally biased region" description="Low complexity" evidence="1">
    <location>
        <begin position="551"/>
        <end position="573"/>
    </location>
</feature>
<organism evidence="3 4">
    <name type="scientific">Linnemannia gamsii</name>
    <dbReference type="NCBI Taxonomy" id="64522"/>
    <lineage>
        <taxon>Eukaryota</taxon>
        <taxon>Fungi</taxon>
        <taxon>Fungi incertae sedis</taxon>
        <taxon>Mucoromycota</taxon>
        <taxon>Mortierellomycotina</taxon>
        <taxon>Mortierellomycetes</taxon>
        <taxon>Mortierellales</taxon>
        <taxon>Mortierellaceae</taxon>
        <taxon>Linnemannia</taxon>
    </lineage>
</organism>
<dbReference type="Proteomes" id="UP001194696">
    <property type="component" value="Unassembled WGS sequence"/>
</dbReference>
<dbReference type="InterPro" id="IPR002921">
    <property type="entry name" value="Fungal_lipase-type"/>
</dbReference>
<dbReference type="PANTHER" id="PTHR45856:SF24">
    <property type="entry name" value="FUNGAL LIPASE-LIKE DOMAIN-CONTAINING PROTEIN"/>
    <property type="match status" value="1"/>
</dbReference>
<feature type="compositionally biased region" description="Polar residues" evidence="1">
    <location>
        <begin position="51"/>
        <end position="62"/>
    </location>
</feature>
<dbReference type="Gene3D" id="3.40.50.1820">
    <property type="entry name" value="alpha/beta hydrolase"/>
    <property type="match status" value="1"/>
</dbReference>
<feature type="compositionally biased region" description="Low complexity" evidence="1">
    <location>
        <begin position="422"/>
        <end position="446"/>
    </location>
</feature>
<dbReference type="EMBL" id="JAAAIM010000139">
    <property type="protein sequence ID" value="KAG0293889.1"/>
    <property type="molecule type" value="Genomic_DNA"/>
</dbReference>
<dbReference type="PANTHER" id="PTHR45856">
    <property type="entry name" value="ALPHA/BETA-HYDROLASES SUPERFAMILY PROTEIN"/>
    <property type="match status" value="1"/>
</dbReference>
<dbReference type="InterPro" id="IPR029058">
    <property type="entry name" value="AB_hydrolase_fold"/>
</dbReference>
<evidence type="ECO:0000313" key="4">
    <source>
        <dbReference type="Proteomes" id="UP001194696"/>
    </source>
</evidence>
<sequence length="807" mass="90601">MTWSVDCSFLEHGQTTEGRSRLRVPEKIPIRECHLREFCGPTSHHGHDSKGTTNSENSSPSTAGDKPLKEPISIRPLDFATYLQNGLKEYIRNLRRPSTLPGKGPISKVYALGLFPTLVGILVFCQWTISLVILWSSYTAAGRKAFQVFLKEQILLFDPTDKIDPNGTREALEQLSDLKPKPKPVFNYYITHLLLILSTLTYERDDKLVKKAAEILEDIDNEEQRQQAADLLLASEETIDGKAQFMGMRFEGVSELKSLGGPYAGLFYNEESIVLVFKGTSVLAFNEYLIDGTIQRVDAKEYLYGEVHKGFYESLFPDPLPFDETKHAGVNRTNPFQTIMETIFATAKKLREKHGKPISLWMTGHSLGGALAALTMARLQLPLRSEDPLFEGYSPDSIKALLHDEYGDPRTVLQEMMSRFNSSQSGTSSEPLSPSSSSSSSTIGSQRSTFKSHFGFLSHLGFHGHHDRKDQDDMVILRDCYSFASPKLGDTPFVKEFDRHQIRFMEKSPYKPIYYRVITDKDIIPKMPPSCSTDPDDVKERLFPCVNCPRPSSSEPHSHHSPSSSLSSSKKPSYGATETKHRVVDEEAAPLLKKPMNSLLDYRHVGQMIRLFNSPIRPLTKPSDSQTNLCEGLQRTDQELSDLLRSIQETFMTEKVVEANDPSSQCAPKASSGWFGRKTKNSKEMAFCAQEVEKEMLLAKVKYDLDEESRLRMPCTGERIMLTFPFVISHSPATYQRNLVMARFYFESFPGTELEQKLRLLGGQSVGADAVVGYNANTTSSLAEKEKARLGMVTRDSAIVIDMAVVV</sequence>
<dbReference type="SUPFAM" id="SSF53474">
    <property type="entry name" value="alpha/beta-Hydrolases"/>
    <property type="match status" value="1"/>
</dbReference>
<dbReference type="Pfam" id="PF01764">
    <property type="entry name" value="Lipase_3"/>
    <property type="match status" value="2"/>
</dbReference>
<proteinExistence type="predicted"/>
<feature type="region of interest" description="Disordered" evidence="1">
    <location>
        <begin position="420"/>
        <end position="446"/>
    </location>
</feature>
<evidence type="ECO:0000256" key="1">
    <source>
        <dbReference type="SAM" id="MobiDB-lite"/>
    </source>
</evidence>
<evidence type="ECO:0000259" key="2">
    <source>
        <dbReference type="Pfam" id="PF01764"/>
    </source>
</evidence>
<feature type="domain" description="Fungal lipase-type" evidence="2">
    <location>
        <begin position="274"/>
        <end position="380"/>
    </location>
</feature>
<gene>
    <name evidence="3" type="ORF">BGZ96_002112</name>
</gene>
<keyword evidence="4" id="KW-1185">Reference proteome</keyword>
<feature type="domain" description="Fungal lipase-type" evidence="2">
    <location>
        <begin position="479"/>
        <end position="529"/>
    </location>
</feature>